<protein>
    <recommendedName>
        <fullName evidence="3">HK97 gp10 family phage protein</fullName>
    </recommendedName>
</protein>
<sequence length="139" mass="16381">MDGFTIDELEQLEKEVLKLAKKYPNETKKFLQKQGNKLKGVVKKIAKAKVKTKTGNYMRGFKRGKYYKYNEEDDCIRVYNYMPHAHLIEKGHIIKDKTGKEHGFKKGYFVLEQGHRDYYDKFVKSTDEFVDEVIKNGGF</sequence>
<accession>D6LIJ2</accession>
<dbReference type="RefSeq" id="WP_008821476.1">
    <property type="nucleotide sequence ID" value="NZ_GG770383.1"/>
</dbReference>
<dbReference type="AlphaFoldDB" id="D6LIJ2"/>
<dbReference type="EMBL" id="GG770383">
    <property type="protein sequence ID" value="EFG28218.2"/>
    <property type="molecule type" value="Genomic_DNA"/>
</dbReference>
<evidence type="ECO:0000313" key="1">
    <source>
        <dbReference type="EMBL" id="EFG28218.2"/>
    </source>
</evidence>
<proteinExistence type="predicted"/>
<reference evidence="1 2" key="1">
    <citation type="submission" date="2010-03" db="EMBL/GenBank/DDBJ databases">
        <title>The Genome Sequence of Fusobacterium sp. 1_1_41FAA.</title>
        <authorList>
            <consortium name="The Broad Institute Genome Sequencing Platform"/>
            <person name="Ward D."/>
            <person name="Earl A."/>
            <person name="Feldgarden M."/>
            <person name="Gevers D."/>
            <person name="Young S.K."/>
            <person name="Zeng Q."/>
            <person name="Koehrsen M."/>
            <person name="Alvarado L."/>
            <person name="Berlin A."/>
            <person name="Borenstein D."/>
            <person name="Chapman S."/>
            <person name="Chen Z."/>
            <person name="Engels R."/>
            <person name="Freedman E."/>
            <person name="Gellesch M."/>
            <person name="Goldberg J."/>
            <person name="Griggs A."/>
            <person name="Gujja S."/>
            <person name="Heilman E."/>
            <person name="Heiman D."/>
            <person name="Hepburn T."/>
            <person name="Howarth C."/>
            <person name="Jen D."/>
            <person name="Larson L."/>
            <person name="Mehta T."/>
            <person name="Park D."/>
            <person name="Pearson M."/>
            <person name="Richards J."/>
            <person name="Roberts A."/>
            <person name="Saif S."/>
            <person name="Shea T."/>
            <person name="Shenoy N."/>
            <person name="Sisk P."/>
            <person name="Stolte C."/>
            <person name="Sykes S."/>
            <person name="Walk T."/>
            <person name="White J."/>
            <person name="Yandava C."/>
            <person name="Strauss J.C."/>
            <person name="Ambrose C.E."/>
            <person name="Allen-Vercoe E."/>
            <person name="Haas B."/>
            <person name="Henn M.R."/>
            <person name="Nusbaum C."/>
            <person name="Birren B."/>
        </authorList>
    </citation>
    <scope>NUCLEOTIDE SEQUENCE [LARGE SCALE GENOMIC DNA]</scope>
    <source>
        <strain evidence="1 2">1_1_41FAA</strain>
    </source>
</reference>
<gene>
    <name evidence="1" type="ORF">HMPREF0400_01557</name>
</gene>
<evidence type="ECO:0008006" key="3">
    <source>
        <dbReference type="Google" id="ProtNLM"/>
    </source>
</evidence>
<evidence type="ECO:0000313" key="2">
    <source>
        <dbReference type="Proteomes" id="UP000003964"/>
    </source>
</evidence>
<dbReference type="Proteomes" id="UP000003964">
    <property type="component" value="Unassembled WGS sequence"/>
</dbReference>
<organism evidence="1 2">
    <name type="scientific">Fusobacterium periodonticum 1_1_41FAA</name>
    <dbReference type="NCBI Taxonomy" id="469621"/>
    <lineage>
        <taxon>Bacteria</taxon>
        <taxon>Fusobacteriati</taxon>
        <taxon>Fusobacteriota</taxon>
        <taxon>Fusobacteriia</taxon>
        <taxon>Fusobacteriales</taxon>
        <taxon>Fusobacteriaceae</taxon>
        <taxon>Fusobacterium</taxon>
    </lineage>
</organism>
<name>D6LIJ2_9FUSO</name>